<evidence type="ECO:0000313" key="2">
    <source>
        <dbReference type="Proteomes" id="UP000199663"/>
    </source>
</evidence>
<proteinExistence type="predicted"/>
<dbReference type="Proteomes" id="UP000199663">
    <property type="component" value="Unassembled WGS sequence"/>
</dbReference>
<name>A0A1H3SRP9_9BACT</name>
<protein>
    <submittedName>
        <fullName evidence="1">Uncharacterized protein</fullName>
    </submittedName>
</protein>
<organism evidence="1 2">
    <name type="scientific">Rhodonellum ikkaensis</name>
    <dbReference type="NCBI Taxonomy" id="336829"/>
    <lineage>
        <taxon>Bacteria</taxon>
        <taxon>Pseudomonadati</taxon>
        <taxon>Bacteroidota</taxon>
        <taxon>Cytophagia</taxon>
        <taxon>Cytophagales</taxon>
        <taxon>Cytophagaceae</taxon>
        <taxon>Rhodonellum</taxon>
    </lineage>
</organism>
<comment type="caution">
    <text evidence="1">The sequence shown here is derived from an EMBL/GenBank/DDBJ whole genome shotgun (WGS) entry which is preliminary data.</text>
</comment>
<accession>A0A1H3SRP9</accession>
<sequence length="350" mass="40874">MTLFLVHSLYHIFYALSIAERNNLTNVVIICATSNGDKFIKIFDSIRIKYPYKIMNIKHNDTASKLSDVDLETLDLFKKQTINELIIFNQDNMMAVYLGKFFHRKNCKVSLAQDGLKAYAPIKRNALKYKFERSIMYYNFIKSNGFEYSRFFVNLKYASYSFIDNLYLSHPHACLESNKSKIEVNLSSIILDKFSDLLFNNKIDFNKETIFFASSLLKFNVMQIEIEIKILTKLANQFNCYQKILKVHPRVSNKVYNELQKIEGWIIIKDNFPGELLINSLKSTALVFSGYSSIALFKPRKELGTIYYWLYPLYGTSIKALSWLQINKPSEDIILINSFNQLVELRKSIK</sequence>
<gene>
    <name evidence="1" type="ORF">SAMN05444412_11348</name>
</gene>
<dbReference type="EMBL" id="FNQC01000013">
    <property type="protein sequence ID" value="SDZ40642.1"/>
    <property type="molecule type" value="Genomic_DNA"/>
</dbReference>
<reference evidence="1 2" key="1">
    <citation type="submission" date="2016-10" db="EMBL/GenBank/DDBJ databases">
        <authorList>
            <person name="Varghese N."/>
            <person name="Submissions S."/>
        </authorList>
    </citation>
    <scope>NUCLEOTIDE SEQUENCE [LARGE SCALE GENOMIC DNA]</scope>
    <source>
        <strain evidence="1 2">DSM 17997</strain>
    </source>
</reference>
<dbReference type="RefSeq" id="WP_019599112.1">
    <property type="nucleotide sequence ID" value="NZ_FNQC01000013.1"/>
</dbReference>
<evidence type="ECO:0000313" key="1">
    <source>
        <dbReference type="EMBL" id="SDZ40642.1"/>
    </source>
</evidence>
<keyword evidence="2" id="KW-1185">Reference proteome</keyword>